<dbReference type="InterPro" id="IPR000225">
    <property type="entry name" value="Armadillo"/>
</dbReference>
<evidence type="ECO:0000256" key="5">
    <source>
        <dbReference type="ARBA" id="ARBA00022679"/>
    </source>
</evidence>
<keyword evidence="6" id="KW-0677">Repeat</keyword>
<dbReference type="EC" id="2.3.2.27" evidence="4"/>
<proteinExistence type="predicted"/>
<evidence type="ECO:0000256" key="1">
    <source>
        <dbReference type="ARBA" id="ARBA00000900"/>
    </source>
</evidence>
<dbReference type="SMART" id="SM00185">
    <property type="entry name" value="ARM"/>
    <property type="match status" value="5"/>
</dbReference>
<dbReference type="GO" id="GO:0007166">
    <property type="term" value="P:cell surface receptor signaling pathway"/>
    <property type="evidence" value="ECO:0007669"/>
    <property type="project" value="InterPro"/>
</dbReference>
<dbReference type="InterPro" id="IPR013083">
    <property type="entry name" value="Znf_RING/FYVE/PHD"/>
</dbReference>
<dbReference type="PROSITE" id="PS50176">
    <property type="entry name" value="ARM_REPEAT"/>
    <property type="match status" value="2"/>
</dbReference>
<dbReference type="PANTHER" id="PTHR23315:SF349">
    <property type="entry name" value="U-BOX DOMAIN-CONTAINING PROTEIN 15"/>
    <property type="match status" value="1"/>
</dbReference>
<evidence type="ECO:0000313" key="10">
    <source>
        <dbReference type="EnsemblPlants" id="QL02p014382:mrna"/>
    </source>
</evidence>
<comment type="catalytic activity">
    <reaction evidence="1">
        <text>S-ubiquitinyl-[E2 ubiquitin-conjugating enzyme]-L-cysteine + [acceptor protein]-L-lysine = [E2 ubiquitin-conjugating enzyme]-L-cysteine + N(6)-ubiquitinyl-[acceptor protein]-L-lysine.</text>
        <dbReference type="EC" id="2.3.2.27"/>
    </reaction>
</comment>
<comment type="function">
    <text evidence="2">Functions as an E3 ubiquitin ligase.</text>
</comment>
<dbReference type="GO" id="GO:0061630">
    <property type="term" value="F:ubiquitin protein ligase activity"/>
    <property type="evidence" value="ECO:0007669"/>
    <property type="project" value="UniProtKB-EC"/>
</dbReference>
<name>A0A7N2KT77_QUELO</name>
<evidence type="ECO:0000256" key="7">
    <source>
        <dbReference type="ARBA" id="ARBA00022786"/>
    </source>
</evidence>
<dbReference type="SUPFAM" id="SSF57850">
    <property type="entry name" value="RING/U-box"/>
    <property type="match status" value="1"/>
</dbReference>
<reference evidence="11" key="1">
    <citation type="journal article" date="2016" name="G3 (Bethesda)">
        <title>First Draft Assembly and Annotation of the Genome of a California Endemic Oak Quercus lobata Nee (Fagaceae).</title>
        <authorList>
            <person name="Sork V.L."/>
            <person name="Fitz-Gibbon S.T."/>
            <person name="Puiu D."/>
            <person name="Crepeau M."/>
            <person name="Gugger P.F."/>
            <person name="Sherman R."/>
            <person name="Stevens K."/>
            <person name="Langley C.H."/>
            <person name="Pellegrini M."/>
            <person name="Salzberg S.L."/>
        </authorList>
    </citation>
    <scope>NUCLEOTIDE SEQUENCE [LARGE SCALE GENOMIC DNA]</scope>
    <source>
        <strain evidence="11">cv. SW786</strain>
    </source>
</reference>
<dbReference type="FunFam" id="1.25.10.10:FF:000082">
    <property type="entry name" value="RING-type E3 ubiquitin transferase"/>
    <property type="match status" value="1"/>
</dbReference>
<keyword evidence="11" id="KW-1185">Reference proteome</keyword>
<dbReference type="InParanoid" id="A0A7N2KT77"/>
<dbReference type="Gramene" id="QL02p014382:mrna">
    <property type="protein sequence ID" value="QL02p014382:mrna"/>
    <property type="gene ID" value="QL02p014382"/>
</dbReference>
<dbReference type="InterPro" id="IPR016024">
    <property type="entry name" value="ARM-type_fold"/>
</dbReference>
<dbReference type="GO" id="GO:0016567">
    <property type="term" value="P:protein ubiquitination"/>
    <property type="evidence" value="ECO:0007669"/>
    <property type="project" value="UniProtKB-UniPathway"/>
</dbReference>
<dbReference type="OMA" id="AQFGDYR"/>
<dbReference type="FunFam" id="1.20.930.20:FF:000002">
    <property type="entry name" value="RING-type E3 ubiquitin transferase"/>
    <property type="match status" value="1"/>
</dbReference>
<dbReference type="Gene3D" id="1.25.10.10">
    <property type="entry name" value="Leucine-rich Repeat Variant"/>
    <property type="match status" value="1"/>
</dbReference>
<dbReference type="PROSITE" id="PS51698">
    <property type="entry name" value="U_BOX"/>
    <property type="match status" value="1"/>
</dbReference>
<protein>
    <recommendedName>
        <fullName evidence="4">RING-type E3 ubiquitin transferase</fullName>
        <ecNumber evidence="4">2.3.2.27</ecNumber>
    </recommendedName>
</protein>
<dbReference type="SUPFAM" id="SSF48371">
    <property type="entry name" value="ARM repeat"/>
    <property type="match status" value="1"/>
</dbReference>
<keyword evidence="7" id="KW-0833">Ubl conjugation pathway</keyword>
<dbReference type="Pfam" id="PF25598">
    <property type="entry name" value="ARM_PUB"/>
    <property type="match status" value="1"/>
</dbReference>
<dbReference type="InterPro" id="IPR057623">
    <property type="entry name" value="PUB12-19-like_N"/>
</dbReference>
<evidence type="ECO:0000256" key="8">
    <source>
        <dbReference type="PROSITE-ProRule" id="PRU00259"/>
    </source>
</evidence>
<feature type="repeat" description="ARM" evidence="8">
    <location>
        <begin position="363"/>
        <end position="405"/>
    </location>
</feature>
<evidence type="ECO:0000256" key="4">
    <source>
        <dbReference type="ARBA" id="ARBA00012483"/>
    </source>
</evidence>
<feature type="domain" description="U-box" evidence="9">
    <location>
        <begin position="270"/>
        <end position="294"/>
    </location>
</feature>
<evidence type="ECO:0000256" key="6">
    <source>
        <dbReference type="ARBA" id="ARBA00022737"/>
    </source>
</evidence>
<dbReference type="InterPro" id="IPR036537">
    <property type="entry name" value="Adaptor_Cbl_N_dom_sf"/>
</dbReference>
<dbReference type="Pfam" id="PF25368">
    <property type="entry name" value="PUB10_N"/>
    <property type="match status" value="1"/>
</dbReference>
<sequence length="603" mass="66616">MVMDNGEREDGGGGGGGGGGVGGELVEKLHVVQEIVGVIESVAQFGDYRRTHKKDCSGIVRRIKLLLPLLEEIRDLETPIPETGIAWLCSLKKVLLCARKLLKMCNEGSKIYLALESEAVMIRFHTVYDKFSQALGDFPSVEIDVSDELKEQIELMCVQLRRARKRTDTQDIELAMDMMVVFSKKDDRNADSAIIERLAKKLDLHTVEDLKIETIAVRNLVRERGGQNADTTQQIIEILNKFKQIAGMELTNVLDDPVMPKMLEKCPSLLIPHEFLCPITLEIMTDPVIVASGQWCEKNNFQLPEKPDSSVQEISSSEHKEEISSLVENLYSSLLELQRKAVKKIRMLSKENPENRVLIAKNGAILPLVQLLSYPDSKIQEHAVTALLNLSIDEANKKLIAREGAIPAIIEILQKGSTEAKENSAAALFSLSMLDEIKITVGLSDGIPPLVALLQNGTIRGKKDAATALFNLSLNQENKARAINAGIIPPLRQLLKDRNLGMVDEALSIFLLLASHPDGRQEIGELSFIENLVEFIQKGTPKNKECATSVLLELGSNNSSFILAALQFGVYEHLIEIAKSGTNRAQRKANAVLQLISTSEQIP</sequence>
<dbReference type="Proteomes" id="UP000594261">
    <property type="component" value="Chromosome 2"/>
</dbReference>
<reference evidence="10" key="2">
    <citation type="submission" date="2021-01" db="UniProtKB">
        <authorList>
            <consortium name="EnsemblPlants"/>
        </authorList>
    </citation>
    <scope>IDENTIFICATION</scope>
</reference>
<evidence type="ECO:0000256" key="3">
    <source>
        <dbReference type="ARBA" id="ARBA00004906"/>
    </source>
</evidence>
<evidence type="ECO:0000256" key="2">
    <source>
        <dbReference type="ARBA" id="ARBA00003861"/>
    </source>
</evidence>
<dbReference type="Gene3D" id="1.20.930.20">
    <property type="entry name" value="Adaptor protein Cbl, N-terminal domain"/>
    <property type="match status" value="1"/>
</dbReference>
<organism evidence="10 11">
    <name type="scientific">Quercus lobata</name>
    <name type="common">Valley oak</name>
    <dbReference type="NCBI Taxonomy" id="97700"/>
    <lineage>
        <taxon>Eukaryota</taxon>
        <taxon>Viridiplantae</taxon>
        <taxon>Streptophyta</taxon>
        <taxon>Embryophyta</taxon>
        <taxon>Tracheophyta</taxon>
        <taxon>Spermatophyta</taxon>
        <taxon>Magnoliopsida</taxon>
        <taxon>eudicotyledons</taxon>
        <taxon>Gunneridae</taxon>
        <taxon>Pentapetalae</taxon>
        <taxon>rosids</taxon>
        <taxon>fabids</taxon>
        <taxon>Fagales</taxon>
        <taxon>Fagaceae</taxon>
        <taxon>Quercus</taxon>
    </lineage>
</organism>
<dbReference type="EnsemblPlants" id="QL02p014382:mrna">
    <property type="protein sequence ID" value="QL02p014382:mrna"/>
    <property type="gene ID" value="QL02p014382"/>
</dbReference>
<feature type="repeat" description="ARM" evidence="8">
    <location>
        <begin position="445"/>
        <end position="487"/>
    </location>
</feature>
<accession>A0A7N2KT77</accession>
<evidence type="ECO:0000259" key="9">
    <source>
        <dbReference type="PROSITE" id="PS51698"/>
    </source>
</evidence>
<dbReference type="AlphaFoldDB" id="A0A7N2KT77"/>
<dbReference type="InterPro" id="IPR011989">
    <property type="entry name" value="ARM-like"/>
</dbReference>
<dbReference type="UniPathway" id="UPA00143"/>
<evidence type="ECO:0000313" key="11">
    <source>
        <dbReference type="Proteomes" id="UP000594261"/>
    </source>
</evidence>
<keyword evidence="5" id="KW-0808">Transferase</keyword>
<comment type="pathway">
    <text evidence="3">Protein modification; protein ubiquitination.</text>
</comment>
<dbReference type="Pfam" id="PF04564">
    <property type="entry name" value="U-box"/>
    <property type="match status" value="1"/>
</dbReference>
<dbReference type="PANTHER" id="PTHR23315">
    <property type="entry name" value="U BOX DOMAIN-CONTAINING"/>
    <property type="match status" value="1"/>
</dbReference>
<dbReference type="InterPro" id="IPR059179">
    <property type="entry name" value="MLKL-like_MCAfunc"/>
</dbReference>
<dbReference type="InterPro" id="IPR058678">
    <property type="entry name" value="ARM_PUB"/>
</dbReference>
<dbReference type="Gene3D" id="3.30.40.10">
    <property type="entry name" value="Zinc/RING finger domain, C3HC4 (zinc finger)"/>
    <property type="match status" value="1"/>
</dbReference>
<dbReference type="CDD" id="cd21037">
    <property type="entry name" value="MLKL_NTD"/>
    <property type="match status" value="1"/>
</dbReference>
<dbReference type="InterPro" id="IPR003613">
    <property type="entry name" value="Ubox_domain"/>
</dbReference>